<dbReference type="RefSeq" id="WP_035192941.1">
    <property type="nucleotide sequence ID" value="NZ_JJRY01000001.1"/>
</dbReference>
<reference evidence="1 2" key="1">
    <citation type="submission" date="2014-04" db="EMBL/GenBank/DDBJ databases">
        <title>Draft genome sequence of Bacillus azotoformans MEV2011, a (co-) denitrifying strain unable to grow in the presence of oxygen.</title>
        <authorList>
            <person name="Nielsen M."/>
            <person name="Schreiber L."/>
            <person name="Finster K."/>
            <person name="Schramm A."/>
        </authorList>
    </citation>
    <scope>NUCLEOTIDE SEQUENCE [LARGE SCALE GENOMIC DNA]</scope>
    <source>
        <strain evidence="1 2">MEV2011</strain>
    </source>
</reference>
<accession>A0A072NTE2</accession>
<proteinExistence type="predicted"/>
<name>A0A072NTE2_SCHAZ</name>
<sequence>MYYYQIDYDYFYRQQNTANHIYNAFRQEHAHLIHELETAGMDQEMITYIIWTVIQFTLSHAHQVSGTINNKTNNIYESMIQQIQWLTYLFRAYRFSANQMRRVLRTIIRFTLQGATTTMR</sequence>
<organism evidence="1 2">
    <name type="scientific">Schinkia azotoformans MEV2011</name>
    <dbReference type="NCBI Taxonomy" id="1348973"/>
    <lineage>
        <taxon>Bacteria</taxon>
        <taxon>Bacillati</taxon>
        <taxon>Bacillota</taxon>
        <taxon>Bacilli</taxon>
        <taxon>Bacillales</taxon>
        <taxon>Bacillaceae</taxon>
        <taxon>Calidifontibacillus/Schinkia group</taxon>
        <taxon>Schinkia</taxon>
    </lineage>
</organism>
<dbReference type="AlphaFoldDB" id="A0A072NTE2"/>
<protein>
    <submittedName>
        <fullName evidence="1">Uncharacterized protein</fullName>
    </submittedName>
</protein>
<gene>
    <name evidence="1" type="ORF">M670_00523</name>
</gene>
<dbReference type="PATRIC" id="fig|1348973.3.peg.509"/>
<evidence type="ECO:0000313" key="2">
    <source>
        <dbReference type="Proteomes" id="UP000027936"/>
    </source>
</evidence>
<dbReference type="EMBL" id="JJRY01000001">
    <property type="protein sequence ID" value="KEF40497.1"/>
    <property type="molecule type" value="Genomic_DNA"/>
</dbReference>
<dbReference type="Proteomes" id="UP000027936">
    <property type="component" value="Unassembled WGS sequence"/>
</dbReference>
<comment type="caution">
    <text evidence="1">The sequence shown here is derived from an EMBL/GenBank/DDBJ whole genome shotgun (WGS) entry which is preliminary data.</text>
</comment>
<evidence type="ECO:0000313" key="1">
    <source>
        <dbReference type="EMBL" id="KEF40497.1"/>
    </source>
</evidence>